<evidence type="ECO:0000256" key="1">
    <source>
        <dbReference type="SAM" id="Phobius"/>
    </source>
</evidence>
<feature type="transmembrane region" description="Helical" evidence="1">
    <location>
        <begin position="38"/>
        <end position="59"/>
    </location>
</feature>
<dbReference type="GO" id="GO:0016747">
    <property type="term" value="F:acyltransferase activity, transferring groups other than amino-acyl groups"/>
    <property type="evidence" value="ECO:0007669"/>
    <property type="project" value="InterPro"/>
</dbReference>
<comment type="caution">
    <text evidence="3">The sequence shown here is derived from an EMBL/GenBank/DDBJ whole genome shotgun (WGS) entry which is preliminary data.</text>
</comment>
<organism evidence="3 4">
    <name type="scientific">Massilia eburnea</name>
    <dbReference type="NCBI Taxonomy" id="1776165"/>
    <lineage>
        <taxon>Bacteria</taxon>
        <taxon>Pseudomonadati</taxon>
        <taxon>Pseudomonadota</taxon>
        <taxon>Betaproteobacteria</taxon>
        <taxon>Burkholderiales</taxon>
        <taxon>Oxalobacteraceae</taxon>
        <taxon>Telluria group</taxon>
        <taxon>Massilia</taxon>
    </lineage>
</organism>
<keyword evidence="3" id="KW-0808">Transferase</keyword>
<reference evidence="3 4" key="1">
    <citation type="submission" date="2019-11" db="EMBL/GenBank/DDBJ databases">
        <title>Type strains purchased from KCTC, JCM and DSMZ.</title>
        <authorList>
            <person name="Lu H."/>
        </authorList>
    </citation>
    <scope>NUCLEOTIDE SEQUENCE [LARGE SCALE GENOMIC DNA]</scope>
    <source>
        <strain evidence="3 4">JCM 31587</strain>
    </source>
</reference>
<gene>
    <name evidence="3" type="ORF">GM658_24050</name>
</gene>
<evidence type="ECO:0000313" key="3">
    <source>
        <dbReference type="EMBL" id="MTW13688.1"/>
    </source>
</evidence>
<dbReference type="InterPro" id="IPR050879">
    <property type="entry name" value="Acyltransferase_3"/>
</dbReference>
<dbReference type="Pfam" id="PF01757">
    <property type="entry name" value="Acyl_transf_3"/>
    <property type="match status" value="1"/>
</dbReference>
<keyword evidence="3" id="KW-0012">Acyltransferase</keyword>
<feature type="transmembrane region" description="Helical" evidence="1">
    <location>
        <begin position="202"/>
        <end position="226"/>
    </location>
</feature>
<feature type="transmembrane region" description="Helical" evidence="1">
    <location>
        <begin position="263"/>
        <end position="284"/>
    </location>
</feature>
<dbReference type="PANTHER" id="PTHR23028">
    <property type="entry name" value="ACETYLTRANSFERASE"/>
    <property type="match status" value="1"/>
</dbReference>
<keyword evidence="4" id="KW-1185">Reference proteome</keyword>
<dbReference type="PANTHER" id="PTHR23028:SF53">
    <property type="entry name" value="ACYL_TRANSF_3 DOMAIN-CONTAINING PROTEIN"/>
    <property type="match status" value="1"/>
</dbReference>
<feature type="transmembrane region" description="Helical" evidence="1">
    <location>
        <begin position="12"/>
        <end position="32"/>
    </location>
</feature>
<sequence length="382" mass="42560">MNRSSRIHGLDTLRALAIMLVFANHYMGFVSFKPTFGWFSEIGWAGVDLFFALSGYLIGNQVFAALRGPGLSLPHFYARRLLRTVPAFLFVLALYAWWPYWAGGLPHAPWWKYLTFTLNFDLKPGTLFSHAWSLCVEEQFYLLLPPIALALAAIAQARRSVALALGWAALASAVAAGMWLRHSWWAPSMDLGGRGSRAYYTLIYYSTLSRFDELLAGVALAMLRNFHPALWQAMTRHGNAMLAAGAALTALAFWLFIAHHFSWGMSVFGYPLLGVAFAAMLLAALSEGSLLQRTRIPGMGAIAVWSYSIYLTHKQLCVLLAEYWAPDEPLSIALMIAASIFAGWLLYFAVEAPFMKLRERFIPSNHKRRPHEATVDSIAAAT</sequence>
<accession>A0A6L6QMM9</accession>
<keyword evidence="1" id="KW-0812">Transmembrane</keyword>
<dbReference type="GO" id="GO:0016020">
    <property type="term" value="C:membrane"/>
    <property type="evidence" value="ECO:0007669"/>
    <property type="project" value="TreeGrafter"/>
</dbReference>
<keyword evidence="1" id="KW-0472">Membrane</keyword>
<protein>
    <submittedName>
        <fullName evidence="3">Acyltransferase family protein</fullName>
    </submittedName>
</protein>
<feature type="transmembrane region" description="Helical" evidence="1">
    <location>
        <begin position="332"/>
        <end position="350"/>
    </location>
</feature>
<dbReference type="AlphaFoldDB" id="A0A6L6QMM9"/>
<evidence type="ECO:0000313" key="4">
    <source>
        <dbReference type="Proteomes" id="UP000472320"/>
    </source>
</evidence>
<name>A0A6L6QMM9_9BURK</name>
<feature type="transmembrane region" description="Helical" evidence="1">
    <location>
        <begin position="80"/>
        <end position="98"/>
    </location>
</feature>
<keyword evidence="1" id="KW-1133">Transmembrane helix</keyword>
<feature type="domain" description="Acyltransferase 3" evidence="2">
    <location>
        <begin position="7"/>
        <end position="347"/>
    </location>
</feature>
<dbReference type="OrthoDB" id="9814807at2"/>
<feature type="transmembrane region" description="Helical" evidence="1">
    <location>
        <begin position="162"/>
        <end position="182"/>
    </location>
</feature>
<dbReference type="InterPro" id="IPR002656">
    <property type="entry name" value="Acyl_transf_3_dom"/>
</dbReference>
<proteinExistence type="predicted"/>
<evidence type="ECO:0000259" key="2">
    <source>
        <dbReference type="Pfam" id="PF01757"/>
    </source>
</evidence>
<dbReference type="RefSeq" id="WP_155456602.1">
    <property type="nucleotide sequence ID" value="NZ_WNKX01000025.1"/>
</dbReference>
<feature type="transmembrane region" description="Helical" evidence="1">
    <location>
        <begin position="296"/>
        <end position="312"/>
    </location>
</feature>
<dbReference type="Proteomes" id="UP000472320">
    <property type="component" value="Unassembled WGS sequence"/>
</dbReference>
<feature type="transmembrane region" description="Helical" evidence="1">
    <location>
        <begin position="139"/>
        <end position="155"/>
    </location>
</feature>
<dbReference type="EMBL" id="WNKX01000025">
    <property type="protein sequence ID" value="MTW13688.1"/>
    <property type="molecule type" value="Genomic_DNA"/>
</dbReference>
<feature type="transmembrane region" description="Helical" evidence="1">
    <location>
        <begin position="238"/>
        <end position="257"/>
    </location>
</feature>